<name>A0A3B0THD4_9ZZZZ</name>
<keyword evidence="1" id="KW-0812">Transmembrane</keyword>
<evidence type="ECO:0000256" key="1">
    <source>
        <dbReference type="SAM" id="Phobius"/>
    </source>
</evidence>
<keyword evidence="1" id="KW-0472">Membrane</keyword>
<protein>
    <recommendedName>
        <fullName evidence="3">Flp pilus assembly protein, pilin Flp</fullName>
    </recommendedName>
</protein>
<evidence type="ECO:0008006" key="3">
    <source>
        <dbReference type="Google" id="ProtNLM"/>
    </source>
</evidence>
<gene>
    <name evidence="2" type="ORF">MNBD_ALPHA05-859</name>
</gene>
<accession>A0A3B0THD4</accession>
<dbReference type="AlphaFoldDB" id="A0A3B0THD4"/>
<dbReference type="InterPro" id="IPR007047">
    <property type="entry name" value="Flp_Fap"/>
</dbReference>
<sequence length="69" mass="7418">MTFMTGKLSAQPCRLSDRIADFCDDESGSTAIEYSLIVGLIFLVIVAAVTNMVNSTSAMYDDISSSMVN</sequence>
<evidence type="ECO:0000313" key="2">
    <source>
        <dbReference type="EMBL" id="VAW08074.1"/>
    </source>
</evidence>
<reference evidence="2" key="1">
    <citation type="submission" date="2018-06" db="EMBL/GenBank/DDBJ databases">
        <authorList>
            <person name="Zhirakovskaya E."/>
        </authorList>
    </citation>
    <scope>NUCLEOTIDE SEQUENCE</scope>
</reference>
<feature type="transmembrane region" description="Helical" evidence="1">
    <location>
        <begin position="34"/>
        <end position="53"/>
    </location>
</feature>
<dbReference type="Pfam" id="PF04964">
    <property type="entry name" value="Flp_Fap"/>
    <property type="match status" value="1"/>
</dbReference>
<proteinExistence type="predicted"/>
<dbReference type="EMBL" id="UOEH01000636">
    <property type="protein sequence ID" value="VAW08074.1"/>
    <property type="molecule type" value="Genomic_DNA"/>
</dbReference>
<organism evidence="2">
    <name type="scientific">hydrothermal vent metagenome</name>
    <dbReference type="NCBI Taxonomy" id="652676"/>
    <lineage>
        <taxon>unclassified sequences</taxon>
        <taxon>metagenomes</taxon>
        <taxon>ecological metagenomes</taxon>
    </lineage>
</organism>
<keyword evidence="1" id="KW-1133">Transmembrane helix</keyword>